<dbReference type="NCBIfam" id="TIGR02532">
    <property type="entry name" value="IV_pilin_GFxxxE"/>
    <property type="match status" value="1"/>
</dbReference>
<evidence type="ECO:0000256" key="2">
    <source>
        <dbReference type="ARBA" id="ARBA00023237"/>
    </source>
</evidence>
<evidence type="ECO:0000313" key="5">
    <source>
        <dbReference type="Proteomes" id="UP000286287"/>
    </source>
</evidence>
<dbReference type="GO" id="GO:0009279">
    <property type="term" value="C:cell outer membrane"/>
    <property type="evidence" value="ECO:0007669"/>
    <property type="project" value="UniProtKB-SubCell"/>
</dbReference>
<name>A0A418VGV9_9DEIO</name>
<keyword evidence="2" id="KW-0998">Cell outer membrane</keyword>
<accession>A0A418VGV9</accession>
<protein>
    <submittedName>
        <fullName evidence="4">Type II secretion system protein</fullName>
    </submittedName>
</protein>
<gene>
    <name evidence="4" type="ORF">D3875_01890</name>
</gene>
<evidence type="ECO:0000256" key="3">
    <source>
        <dbReference type="SAM" id="Phobius"/>
    </source>
</evidence>
<comment type="caution">
    <text evidence="4">The sequence shown here is derived from an EMBL/GenBank/DDBJ whole genome shotgun (WGS) entry which is preliminary data.</text>
</comment>
<keyword evidence="3" id="KW-0472">Membrane</keyword>
<reference evidence="4 5" key="1">
    <citation type="submission" date="2018-09" db="EMBL/GenBank/DDBJ databases">
        <authorList>
            <person name="Zhu H."/>
        </authorList>
    </citation>
    <scope>NUCLEOTIDE SEQUENCE [LARGE SCALE GENOMIC DNA]</scope>
    <source>
        <strain evidence="4 5">K2S05-167</strain>
    </source>
</reference>
<keyword evidence="3" id="KW-0812">Transmembrane</keyword>
<keyword evidence="3" id="KW-1133">Transmembrane helix</keyword>
<sequence length="230" mass="24499">MKRPAGFTLIELLVAAAIGILMLTVILQLVLSSRKITTVTANVSNHLDSIQGIAGTIGDDVRRASFIEPSLAAPAWLNTVKTSATQALTLRKGKDGFCPSDYQVSYYVVPRSALTATGTSEWVKLQADTYNNARQVLLRASQCGTTVDTRLVADYLEDTSFAVSQFGSTTYTSAPTSSTGGFPYLSARVELARRITNKDGSIREPSTGTVTTISTSRMVEAPAPATPTTP</sequence>
<dbReference type="RefSeq" id="WP_119760564.1">
    <property type="nucleotide sequence ID" value="NZ_QYUJ01000006.1"/>
</dbReference>
<evidence type="ECO:0000256" key="1">
    <source>
        <dbReference type="ARBA" id="ARBA00004442"/>
    </source>
</evidence>
<dbReference type="EMBL" id="QYUJ01000006">
    <property type="protein sequence ID" value="RJF75277.1"/>
    <property type="molecule type" value="Genomic_DNA"/>
</dbReference>
<organism evidence="4 5">
    <name type="scientific">Deinococcus cavernae</name>
    <dbReference type="NCBI Taxonomy" id="2320857"/>
    <lineage>
        <taxon>Bacteria</taxon>
        <taxon>Thermotogati</taxon>
        <taxon>Deinococcota</taxon>
        <taxon>Deinococci</taxon>
        <taxon>Deinococcales</taxon>
        <taxon>Deinococcaceae</taxon>
        <taxon>Deinococcus</taxon>
    </lineage>
</organism>
<dbReference type="Proteomes" id="UP000286287">
    <property type="component" value="Unassembled WGS sequence"/>
</dbReference>
<keyword evidence="5" id="KW-1185">Reference proteome</keyword>
<dbReference type="AlphaFoldDB" id="A0A418VGV9"/>
<feature type="transmembrane region" description="Helical" evidence="3">
    <location>
        <begin position="12"/>
        <end position="31"/>
    </location>
</feature>
<dbReference type="PROSITE" id="PS00409">
    <property type="entry name" value="PROKAR_NTER_METHYL"/>
    <property type="match status" value="1"/>
</dbReference>
<dbReference type="Pfam" id="PF07963">
    <property type="entry name" value="N_methyl"/>
    <property type="match status" value="1"/>
</dbReference>
<dbReference type="InterPro" id="IPR012902">
    <property type="entry name" value="N_methyl_site"/>
</dbReference>
<proteinExistence type="predicted"/>
<evidence type="ECO:0000313" key="4">
    <source>
        <dbReference type="EMBL" id="RJF75277.1"/>
    </source>
</evidence>
<comment type="subcellular location">
    <subcellularLocation>
        <location evidence="1">Cell outer membrane</location>
    </subcellularLocation>
</comment>